<feature type="signal peptide" evidence="1">
    <location>
        <begin position="1"/>
        <end position="22"/>
    </location>
</feature>
<dbReference type="InterPro" id="IPR019262">
    <property type="entry name" value="DUF2272"/>
</dbReference>
<evidence type="ECO:0000313" key="3">
    <source>
        <dbReference type="EMBL" id="SNT37882.1"/>
    </source>
</evidence>
<feature type="chain" id="PRO_5013258164" description="DUF2272 domain-containing protein" evidence="1">
    <location>
        <begin position="23"/>
        <end position="331"/>
    </location>
</feature>
<dbReference type="Pfam" id="PF10030">
    <property type="entry name" value="DUF2272"/>
    <property type="match status" value="1"/>
</dbReference>
<dbReference type="AlphaFoldDB" id="A0A239M6V8"/>
<protein>
    <recommendedName>
        <fullName evidence="2">DUF2272 domain-containing protein</fullName>
    </recommendedName>
</protein>
<dbReference type="InterPro" id="IPR014545">
    <property type="entry name" value="UCP028415"/>
</dbReference>
<keyword evidence="4" id="KW-1185">Reference proteome</keyword>
<name>A0A239M6V8_9BURK</name>
<accession>A0A239M6V8</accession>
<dbReference type="Proteomes" id="UP000198284">
    <property type="component" value="Unassembled WGS sequence"/>
</dbReference>
<evidence type="ECO:0000313" key="4">
    <source>
        <dbReference type="Proteomes" id="UP000198284"/>
    </source>
</evidence>
<dbReference type="RefSeq" id="WP_089401825.1">
    <property type="nucleotide sequence ID" value="NZ_FZOT01000032.1"/>
</dbReference>
<dbReference type="PIRSF" id="PIRSF028415">
    <property type="entry name" value="UCP028415"/>
    <property type="match status" value="1"/>
</dbReference>
<keyword evidence="1" id="KW-0732">Signal</keyword>
<dbReference type="EMBL" id="FZOT01000032">
    <property type="protein sequence ID" value="SNT37882.1"/>
    <property type="molecule type" value="Genomic_DNA"/>
</dbReference>
<sequence>MRRFAFSKISSLFFILPLTALANNDACDSPGEPSALGQSIANAALKEYREFSGHRIDAEGRLVKFGSVESEAEPLIESTPGMTPPDRFAWRRVWEYWRTLEKHASDQSGELKISYLPGLLDDRRSAGRPREAELRQLLSGLDALAAGPMGAAAREAAVRTALNDTPWSAAFISYVMHQSGMPDAAFRYSATHADYIKRAFDAPEGYAYRACDPYRTRPRGGDLLCYARGSQPLRGFDAWRKAARAPGFITPAHCDLVIHVDQAARKADVVGGNVLQSITLRRLKLNDALALSRSHAAPAKAEKEPACTGLSACPRQNFNSQHWGVLLQLVR</sequence>
<evidence type="ECO:0000259" key="2">
    <source>
        <dbReference type="Pfam" id="PF10030"/>
    </source>
</evidence>
<feature type="domain" description="DUF2272" evidence="2">
    <location>
        <begin position="152"/>
        <end position="293"/>
    </location>
</feature>
<evidence type="ECO:0000256" key="1">
    <source>
        <dbReference type="SAM" id="SignalP"/>
    </source>
</evidence>
<gene>
    <name evidence="3" type="ORF">SAMN06265795_13216</name>
</gene>
<organism evidence="3 4">
    <name type="scientific">Noviherbaspirillum humi</name>
    <dbReference type="NCBI Taxonomy" id="1688639"/>
    <lineage>
        <taxon>Bacteria</taxon>
        <taxon>Pseudomonadati</taxon>
        <taxon>Pseudomonadota</taxon>
        <taxon>Betaproteobacteria</taxon>
        <taxon>Burkholderiales</taxon>
        <taxon>Oxalobacteraceae</taxon>
        <taxon>Noviherbaspirillum</taxon>
    </lineage>
</organism>
<reference evidence="3 4" key="1">
    <citation type="submission" date="2017-06" db="EMBL/GenBank/DDBJ databases">
        <authorList>
            <person name="Kim H.J."/>
            <person name="Triplett B.A."/>
        </authorList>
    </citation>
    <scope>NUCLEOTIDE SEQUENCE [LARGE SCALE GENOMIC DNA]</scope>
    <source>
        <strain evidence="3 4">U15</strain>
    </source>
</reference>
<dbReference type="OrthoDB" id="8836344at2"/>
<proteinExistence type="predicted"/>